<dbReference type="Pfam" id="PF13692">
    <property type="entry name" value="Glyco_trans_1_4"/>
    <property type="match status" value="1"/>
</dbReference>
<name>A0ABM7ZEJ9_9BACT</name>
<sequence>MEGGVAMATYEMARDLQCLGWDIHVLTPESGLPPDSSLPDPCSVTRISFVSSHETRHRIDACLEHIHPSLVIFHSWQDWHLDYMAALCRERNIPMIIRSHGCHTDFHSFFRIQYPPFFGIKKWITSFPTIRRNVNKITGHLHLVCLDDHGSLFKGYDYYYAKKRGMPNFTVIPNTFLPLQPSSFSFRKKYHLEHSLLFSCPASASVRKNQKAFIRHVKKSNIKGIQFIFLVPQYNSYAEQMEKEADGDPAFRFFYGLPRHEVQAAIIESNAVFLYSIQEQQPLTLLEAMSCGVPWIAPDVGGISTLQGGIVLKKRNTRNLQQALLQMTQENTRKILSLAGKQFWCHRYSPKVVYQQWEILFNDLLKKNRVSTCSRSESADIHSPFKT</sequence>
<feature type="domain" description="Glycosyltransferase subfamily 4-like N-terminal" evidence="1">
    <location>
        <begin position="3"/>
        <end position="110"/>
    </location>
</feature>
<reference evidence="2" key="1">
    <citation type="submission" date="2022-06" db="EMBL/GenBank/DDBJ databases">
        <title>Akkermansia biwalacus sp. nov., an anaerobic mucin-degrading bacterium isolated from human intestine.</title>
        <authorList>
            <person name="Kobayashi Y."/>
            <person name="Inoue S."/>
            <person name="Kawahara T."/>
            <person name="Kohda N."/>
        </authorList>
    </citation>
    <scope>NUCLEOTIDE SEQUENCE</scope>
    <source>
        <strain evidence="2">WON2089</strain>
    </source>
</reference>
<keyword evidence="3" id="KW-1185">Reference proteome</keyword>
<dbReference type="Gene3D" id="3.40.50.2000">
    <property type="entry name" value="Glycogen Phosphorylase B"/>
    <property type="match status" value="2"/>
</dbReference>
<gene>
    <name evidence="2" type="ORF">Abiwalacus_07420</name>
</gene>
<dbReference type="Proteomes" id="UP001062263">
    <property type="component" value="Chromosome"/>
</dbReference>
<accession>A0ABM7ZEJ9</accession>
<dbReference type="Pfam" id="PF13439">
    <property type="entry name" value="Glyco_transf_4"/>
    <property type="match status" value="1"/>
</dbReference>
<evidence type="ECO:0000313" key="3">
    <source>
        <dbReference type="Proteomes" id="UP001062263"/>
    </source>
</evidence>
<evidence type="ECO:0000259" key="1">
    <source>
        <dbReference type="Pfam" id="PF13439"/>
    </source>
</evidence>
<dbReference type="EMBL" id="AP025943">
    <property type="protein sequence ID" value="BDL43168.1"/>
    <property type="molecule type" value="Genomic_DNA"/>
</dbReference>
<dbReference type="PANTHER" id="PTHR12526:SF584">
    <property type="entry name" value="GLYCOSYLTRANSFERASE"/>
    <property type="match status" value="1"/>
</dbReference>
<organism evidence="2 3">
    <name type="scientific">Akkermansia biwaensis</name>
    <dbReference type="NCBI Taxonomy" id="2946555"/>
    <lineage>
        <taxon>Bacteria</taxon>
        <taxon>Pseudomonadati</taxon>
        <taxon>Verrucomicrobiota</taxon>
        <taxon>Verrucomicrobiia</taxon>
        <taxon>Verrucomicrobiales</taxon>
        <taxon>Akkermansiaceae</taxon>
        <taxon>Akkermansia</taxon>
    </lineage>
</organism>
<evidence type="ECO:0000313" key="2">
    <source>
        <dbReference type="EMBL" id="BDL43168.1"/>
    </source>
</evidence>
<dbReference type="SUPFAM" id="SSF53756">
    <property type="entry name" value="UDP-Glycosyltransferase/glycogen phosphorylase"/>
    <property type="match status" value="1"/>
</dbReference>
<proteinExistence type="predicted"/>
<protein>
    <recommendedName>
        <fullName evidence="1">Glycosyltransferase subfamily 4-like N-terminal domain-containing protein</fullName>
    </recommendedName>
</protein>
<dbReference type="PANTHER" id="PTHR12526">
    <property type="entry name" value="GLYCOSYLTRANSFERASE"/>
    <property type="match status" value="1"/>
</dbReference>
<dbReference type="CDD" id="cd03801">
    <property type="entry name" value="GT4_PimA-like"/>
    <property type="match status" value="1"/>
</dbReference>
<dbReference type="InterPro" id="IPR028098">
    <property type="entry name" value="Glyco_trans_4-like_N"/>
</dbReference>